<organism evidence="2 3">
    <name type="scientific">Gemmata algarum</name>
    <dbReference type="NCBI Taxonomy" id="2975278"/>
    <lineage>
        <taxon>Bacteria</taxon>
        <taxon>Pseudomonadati</taxon>
        <taxon>Planctomycetota</taxon>
        <taxon>Planctomycetia</taxon>
        <taxon>Gemmatales</taxon>
        <taxon>Gemmataceae</taxon>
        <taxon>Gemmata</taxon>
    </lineage>
</organism>
<reference evidence="3" key="1">
    <citation type="journal article" date="2023" name="Mar. Drugs">
        <title>Gemmata algarum, a Novel Planctomycete Isolated from an Algal Mat, Displays Antimicrobial Activity.</title>
        <authorList>
            <person name="Kumar G."/>
            <person name="Kallscheuer N."/>
            <person name="Kashif M."/>
            <person name="Ahamad S."/>
            <person name="Jagadeeshwari U."/>
            <person name="Pannikurungottu S."/>
            <person name="Haufschild T."/>
            <person name="Kabuu M."/>
            <person name="Sasikala C."/>
            <person name="Jogler C."/>
            <person name="Ramana C."/>
        </authorList>
    </citation>
    <scope>NUCLEOTIDE SEQUENCE [LARGE SCALE GENOMIC DNA]</scope>
    <source>
        <strain evidence="3">JC673</strain>
    </source>
</reference>
<evidence type="ECO:0000313" key="3">
    <source>
        <dbReference type="Proteomes" id="UP001272242"/>
    </source>
</evidence>
<feature type="domain" description="DUF1559" evidence="1">
    <location>
        <begin position="8"/>
        <end position="242"/>
    </location>
</feature>
<accession>A0ABU5F1K1</accession>
<proteinExistence type="predicted"/>
<evidence type="ECO:0000313" key="2">
    <source>
        <dbReference type="EMBL" id="MDY3561064.1"/>
    </source>
</evidence>
<dbReference type="Pfam" id="PF07596">
    <property type="entry name" value="SBP_bac_10"/>
    <property type="match status" value="1"/>
</dbReference>
<dbReference type="InterPro" id="IPR027558">
    <property type="entry name" value="Pre_pil_HX9DG_C"/>
</dbReference>
<dbReference type="PANTHER" id="PTHR30093">
    <property type="entry name" value="GENERAL SECRETION PATHWAY PROTEIN G"/>
    <property type="match status" value="1"/>
</dbReference>
<sequence length="260" mass="27741">MASAKSFCANNLRQVGFSLHLFTEAKGAFPPGVVAPAADAKHPFMGWQLHLMPYIEQQAVWDEAVEAYRRNSNFLADPPHPGASRVIKTLICNSDSRVIVPQTVPGGAAKGFTSYLGVSGSHSKRGDGMLFCGSAVRPLDVQDGASNTLFVGERPPSADLVFGWWYAGWGQDQDGDGDMVLGVRATNVTAGSAYCPPGPYRYGVGRFEEQCSMFHFWSPHVGGANFLLVDGSVRLIGYSADDLMPALATRAGGEAVAVPE</sequence>
<evidence type="ECO:0000259" key="1">
    <source>
        <dbReference type="Pfam" id="PF07596"/>
    </source>
</evidence>
<dbReference type="Proteomes" id="UP001272242">
    <property type="component" value="Unassembled WGS sequence"/>
</dbReference>
<dbReference type="EMBL" id="JAXBLV010000188">
    <property type="protein sequence ID" value="MDY3561064.1"/>
    <property type="molecule type" value="Genomic_DNA"/>
</dbReference>
<dbReference type="InterPro" id="IPR011453">
    <property type="entry name" value="DUF1559"/>
</dbReference>
<dbReference type="PANTHER" id="PTHR30093:SF2">
    <property type="entry name" value="TYPE II SECRETION SYSTEM PROTEIN H"/>
    <property type="match status" value="1"/>
</dbReference>
<comment type="caution">
    <text evidence="2">The sequence shown here is derived from an EMBL/GenBank/DDBJ whole genome shotgun (WGS) entry which is preliminary data.</text>
</comment>
<keyword evidence="3" id="KW-1185">Reference proteome</keyword>
<gene>
    <name evidence="2" type="ORF">R5W23_002323</name>
</gene>
<dbReference type="NCBIfam" id="TIGR04294">
    <property type="entry name" value="pre_pil_HX9DG"/>
    <property type="match status" value="1"/>
</dbReference>
<name>A0ABU5F1K1_9BACT</name>
<protein>
    <submittedName>
        <fullName evidence="2">DUF1559 domain-containing protein</fullName>
    </submittedName>
</protein>